<proteinExistence type="inferred from homology"/>
<dbReference type="Gene3D" id="2.60.120.200">
    <property type="match status" value="1"/>
</dbReference>
<dbReference type="InterPro" id="IPR001220">
    <property type="entry name" value="Legume_lectin_dom"/>
</dbReference>
<gene>
    <name evidence="5" type="ORF">SHCRBa_160_F01_F_40</name>
</gene>
<evidence type="ECO:0000313" key="5">
    <source>
        <dbReference type="EMBL" id="AGT15959.1"/>
    </source>
</evidence>
<feature type="domain" description="Legume lectin" evidence="4">
    <location>
        <begin position="46"/>
        <end position="285"/>
    </location>
</feature>
<dbReference type="InterPro" id="IPR016363">
    <property type="entry name" value="L-lectin"/>
</dbReference>
<evidence type="ECO:0000256" key="2">
    <source>
        <dbReference type="ARBA" id="ARBA00022734"/>
    </source>
</evidence>
<dbReference type="SUPFAM" id="SSF49899">
    <property type="entry name" value="Concanavalin A-like lectins/glucanases"/>
    <property type="match status" value="1"/>
</dbReference>
<dbReference type="AlphaFoldDB" id="A0A059PZH2"/>
<dbReference type="Pfam" id="PF00139">
    <property type="entry name" value="Lectin_legB"/>
    <property type="match status" value="1"/>
</dbReference>
<comment type="similarity">
    <text evidence="1">Belongs to the leguminous lectin family.</text>
</comment>
<name>A0A059PZH2_9POAL</name>
<evidence type="ECO:0000256" key="3">
    <source>
        <dbReference type="SAM" id="SignalP"/>
    </source>
</evidence>
<reference evidence="5" key="1">
    <citation type="submission" date="2013-05" db="EMBL/GenBank/DDBJ databases">
        <title>Building the sugarcane genome for biotechnology and identifying evolutionary trends.</title>
        <authorList>
            <person name="De Setta N."/>
            <person name="Monteiro-Vitorello C.B."/>
            <person name="Metcalfe C.J."/>
            <person name="Cruz G.M.Q."/>
            <person name="Del Bem L.E."/>
            <person name="Vicentini R."/>
            <person name="Nogueira F.T.S."/>
            <person name="Campos R.A."/>
            <person name="Nunes S.L."/>
            <person name="Turrini P.C.G."/>
            <person name="Vieira A.P."/>
            <person name="Cruz E.A.O."/>
            <person name="Correa T.C.S."/>
            <person name="Hotta C.T."/>
            <person name="de Mello-Varani A."/>
            <person name="Vautrin S."/>
            <person name="Trindade A.S."/>
            <person name="Vilela M.M."/>
            <person name="Horta C.L."/>
            <person name="Sato P.M."/>
            <person name="de Andrade R.F."/>
            <person name="Nishiyama M.Y."/>
            <person name="Cardoso-Silva C.B."/>
            <person name="Scortecci K.C."/>
            <person name="Garcia A.A.F."/>
            <person name="Carneiro M.S."/>
            <person name="Kim C."/>
            <person name="Paterson A.H."/>
            <person name="Berges H."/>
            <person name="D'Hont A."/>
            <person name="de-Souza A.P."/>
            <person name="Souza G.M."/>
            <person name="Vincentz M."/>
            <person name="Kitajima J.P."/>
            <person name="Van Sluys M.-A."/>
        </authorList>
    </citation>
    <scope>NUCLEOTIDE SEQUENCE</scope>
</reference>
<dbReference type="InterPro" id="IPR050258">
    <property type="entry name" value="Leguminous_Lectin"/>
</dbReference>
<protein>
    <recommendedName>
        <fullName evidence="4">Legume lectin domain-containing protein</fullName>
    </recommendedName>
</protein>
<accession>A0A059PZH2</accession>
<dbReference type="InterPro" id="IPR013320">
    <property type="entry name" value="ConA-like_dom_sf"/>
</dbReference>
<sequence length="310" mass="33462">MAIASKSARCRLLILHDLLLLSIFCFPRASSVSFDYNFSAPGVLAGAVLKYTGNSTAAVDRIDLTKATKNSSGRVAYGQAVRLWDNGTGEVASFTSNFTFVIKPINGTDQAAKQFTLVCCRSCMQGDGMAFFVAAYPGNSLPPQSGGGYLGLLGSHASLFNSPPIVAVEFDTFRNVWDPSDTWKNHIGVDVNSIRSAAYAPLPNGSFNGTMSAWVRYNASARTLSATLRFNDLPGLGLYNVSTTVDLREARLPQDGAVGFSAATGSDTEHHQILSWSFESTLDSVTVINNAGKWLHLFLFFYVSPRLLLE</sequence>
<evidence type="ECO:0000259" key="4">
    <source>
        <dbReference type="Pfam" id="PF00139"/>
    </source>
</evidence>
<dbReference type="EMBL" id="KF184738">
    <property type="protein sequence ID" value="AGT15959.1"/>
    <property type="molecule type" value="Genomic_DNA"/>
</dbReference>
<dbReference type="PANTHER" id="PTHR32401:SF57">
    <property type="entry name" value="OS08G0334300 PROTEIN"/>
    <property type="match status" value="1"/>
</dbReference>
<dbReference type="PROSITE" id="PS00307">
    <property type="entry name" value="LECTIN_LEGUME_BETA"/>
    <property type="match status" value="1"/>
</dbReference>
<keyword evidence="2" id="KW-0430">Lectin</keyword>
<dbReference type="PANTHER" id="PTHR32401">
    <property type="entry name" value="CONCANAVALIN A-LIKE LECTIN FAMILY PROTEIN"/>
    <property type="match status" value="1"/>
</dbReference>
<feature type="signal peptide" evidence="3">
    <location>
        <begin position="1"/>
        <end position="31"/>
    </location>
</feature>
<dbReference type="CDD" id="cd06899">
    <property type="entry name" value="lectin_legume_LecRK_Arcelin_ConA"/>
    <property type="match status" value="1"/>
</dbReference>
<organism evidence="5">
    <name type="scientific">Saccharum hybrid cultivar R570</name>
    <dbReference type="NCBI Taxonomy" id="131158"/>
    <lineage>
        <taxon>Eukaryota</taxon>
        <taxon>Viridiplantae</taxon>
        <taxon>Streptophyta</taxon>
        <taxon>Embryophyta</taxon>
        <taxon>Tracheophyta</taxon>
        <taxon>Spermatophyta</taxon>
        <taxon>Magnoliopsida</taxon>
        <taxon>Liliopsida</taxon>
        <taxon>Poales</taxon>
        <taxon>Poaceae</taxon>
        <taxon>PACMAD clade</taxon>
        <taxon>Panicoideae</taxon>
        <taxon>Andropogonodae</taxon>
        <taxon>Andropogoneae</taxon>
        <taxon>Saccharinae</taxon>
        <taxon>Saccharum</taxon>
        <taxon>Saccharum officinarum species complex</taxon>
    </lineage>
</organism>
<dbReference type="InterPro" id="IPR019825">
    <property type="entry name" value="Lectin_legB_Mn/Ca_BS"/>
</dbReference>
<dbReference type="GO" id="GO:0030246">
    <property type="term" value="F:carbohydrate binding"/>
    <property type="evidence" value="ECO:0007669"/>
    <property type="project" value="UniProtKB-KW"/>
</dbReference>
<dbReference type="PIRSF" id="PIRSF002690">
    <property type="entry name" value="L-type_lectin_plant"/>
    <property type="match status" value="1"/>
</dbReference>
<keyword evidence="3" id="KW-0732">Signal</keyword>
<feature type="chain" id="PRO_5001578584" description="Legume lectin domain-containing protein" evidence="3">
    <location>
        <begin position="32"/>
        <end position="310"/>
    </location>
</feature>
<evidence type="ECO:0000256" key="1">
    <source>
        <dbReference type="ARBA" id="ARBA00007606"/>
    </source>
</evidence>